<accession>A0A517SXQ7</accession>
<dbReference type="InterPro" id="IPR029044">
    <property type="entry name" value="Nucleotide-diphossugar_trans"/>
</dbReference>
<dbReference type="EMBL" id="CP036272">
    <property type="protein sequence ID" value="QDT60811.1"/>
    <property type="molecule type" value="Genomic_DNA"/>
</dbReference>
<sequence length="306" mass="34976">MQVESDQTSSLRVADRFPWAGRYLFRKALKQWSFQSSSCVSFSDTPTISFIIPFRGQDRLPQLLAVIRSIAALPGDVECIVVEQGRETVIEQLPGNTRYLRVGDGGSALDAQPDDQWNKCYAINQAAQVALGKILVPHDADVLVPSRYAEVICDHLISRGQQVIYPQRFLFYLNQLDTGTLLQADAFQELAQFYPLMVKQNWTGGTLAITRDAFDQIGGYDETFRGWNGEDYEFYDRCQLLDGWFHGYVPFVHLWHPPQPGRLNPVARKQVREFTDDKLRLSRRERVRGLVRPRKRGLQSLQGGKH</sequence>
<gene>
    <name evidence="3" type="ORF">SV7mr_33380</name>
</gene>
<dbReference type="Proteomes" id="UP000315003">
    <property type="component" value="Chromosome"/>
</dbReference>
<dbReference type="SUPFAM" id="SSF53448">
    <property type="entry name" value="Nucleotide-diphospho-sugar transferases"/>
    <property type="match status" value="1"/>
</dbReference>
<name>A0A517SXQ7_9BACT</name>
<keyword evidence="1" id="KW-0808">Transferase</keyword>
<evidence type="ECO:0000256" key="1">
    <source>
        <dbReference type="ARBA" id="ARBA00022679"/>
    </source>
</evidence>
<dbReference type="InterPro" id="IPR027791">
    <property type="entry name" value="Galactosyl_T_C"/>
</dbReference>
<evidence type="ECO:0000313" key="4">
    <source>
        <dbReference type="Proteomes" id="UP000315003"/>
    </source>
</evidence>
<dbReference type="Gene3D" id="3.90.550.10">
    <property type="entry name" value="Spore Coat Polysaccharide Biosynthesis Protein SpsA, Chain A"/>
    <property type="match status" value="1"/>
</dbReference>
<proteinExistence type="predicted"/>
<dbReference type="GO" id="GO:0016740">
    <property type="term" value="F:transferase activity"/>
    <property type="evidence" value="ECO:0007669"/>
    <property type="project" value="UniProtKB-KW"/>
</dbReference>
<dbReference type="AlphaFoldDB" id="A0A517SXQ7"/>
<keyword evidence="4" id="KW-1185">Reference proteome</keyword>
<feature type="domain" description="Galactosyltransferase C-terminal" evidence="2">
    <location>
        <begin position="201"/>
        <end position="240"/>
    </location>
</feature>
<dbReference type="Pfam" id="PF02709">
    <property type="entry name" value="Glyco_transf_7C"/>
    <property type="match status" value="1"/>
</dbReference>
<protein>
    <recommendedName>
        <fullName evidence="2">Galactosyltransferase C-terminal domain-containing protein</fullName>
    </recommendedName>
</protein>
<evidence type="ECO:0000259" key="2">
    <source>
        <dbReference type="Pfam" id="PF02709"/>
    </source>
</evidence>
<reference evidence="3 4" key="1">
    <citation type="submission" date="2019-02" db="EMBL/GenBank/DDBJ databases">
        <title>Deep-cultivation of Planctomycetes and their phenomic and genomic characterization uncovers novel biology.</title>
        <authorList>
            <person name="Wiegand S."/>
            <person name="Jogler M."/>
            <person name="Boedeker C."/>
            <person name="Pinto D."/>
            <person name="Vollmers J."/>
            <person name="Rivas-Marin E."/>
            <person name="Kohn T."/>
            <person name="Peeters S.H."/>
            <person name="Heuer A."/>
            <person name="Rast P."/>
            <person name="Oberbeckmann S."/>
            <person name="Bunk B."/>
            <person name="Jeske O."/>
            <person name="Meyerdierks A."/>
            <person name="Storesund J.E."/>
            <person name="Kallscheuer N."/>
            <person name="Luecker S."/>
            <person name="Lage O.M."/>
            <person name="Pohl T."/>
            <person name="Merkel B.J."/>
            <person name="Hornburger P."/>
            <person name="Mueller R.-W."/>
            <person name="Bruemmer F."/>
            <person name="Labrenz M."/>
            <person name="Spormann A.M."/>
            <person name="Op den Camp H."/>
            <person name="Overmann J."/>
            <person name="Amann R."/>
            <person name="Jetten M.S.M."/>
            <person name="Mascher T."/>
            <person name="Medema M.H."/>
            <person name="Devos D.P."/>
            <person name="Kaster A.-K."/>
            <person name="Ovreas L."/>
            <person name="Rohde M."/>
            <person name="Galperin M.Y."/>
            <person name="Jogler C."/>
        </authorList>
    </citation>
    <scope>NUCLEOTIDE SEQUENCE [LARGE SCALE GENOMIC DNA]</scope>
    <source>
        <strain evidence="3 4">SV_7m_r</strain>
    </source>
</reference>
<evidence type="ECO:0000313" key="3">
    <source>
        <dbReference type="EMBL" id="QDT60811.1"/>
    </source>
</evidence>
<organism evidence="3 4">
    <name type="scientific">Stieleria bergensis</name>
    <dbReference type="NCBI Taxonomy" id="2528025"/>
    <lineage>
        <taxon>Bacteria</taxon>
        <taxon>Pseudomonadati</taxon>
        <taxon>Planctomycetota</taxon>
        <taxon>Planctomycetia</taxon>
        <taxon>Pirellulales</taxon>
        <taxon>Pirellulaceae</taxon>
        <taxon>Stieleria</taxon>
    </lineage>
</organism>